<reference evidence="1 2" key="1">
    <citation type="journal article" date="2014" name="PLoS Genet.">
        <title>Phylogenetically driven sequencing of extremely halophilic archaea reveals strategies for static and dynamic osmo-response.</title>
        <authorList>
            <person name="Becker E.A."/>
            <person name="Seitzer P.M."/>
            <person name="Tritt A."/>
            <person name="Larsen D."/>
            <person name="Krusor M."/>
            <person name="Yao A.I."/>
            <person name="Wu D."/>
            <person name="Madern D."/>
            <person name="Eisen J.A."/>
            <person name="Darling A.E."/>
            <person name="Facciotti M.T."/>
        </authorList>
    </citation>
    <scope>NUCLEOTIDE SEQUENCE [LARGE SCALE GENOMIC DNA]</scope>
    <source>
        <strain evidence="1 2">JCM 10990</strain>
    </source>
</reference>
<comment type="caution">
    <text evidence="1">The sequence shown here is derived from an EMBL/GenBank/DDBJ whole genome shotgun (WGS) entry which is preliminary data.</text>
</comment>
<proteinExistence type="predicted"/>
<dbReference type="AlphaFoldDB" id="M0AFS5"/>
<keyword evidence="2" id="KW-1185">Reference proteome</keyword>
<gene>
    <name evidence="1" type="ORF">C482_13995</name>
</gene>
<sequence>MCNGISKRTEPRRNLNVVVSILDEAVLCKPREMIMMERDADRPRNNIRFPLGNLSDEVINGRILVV</sequence>
<evidence type="ECO:0000313" key="1">
    <source>
        <dbReference type="EMBL" id="ELY97246.1"/>
    </source>
</evidence>
<evidence type="ECO:0000313" key="2">
    <source>
        <dbReference type="Proteomes" id="UP000011693"/>
    </source>
</evidence>
<protein>
    <submittedName>
        <fullName evidence="1">Uncharacterized protein</fullName>
    </submittedName>
</protein>
<accession>M0AFS5</accession>
<dbReference type="PATRIC" id="fig|1227492.4.peg.2777"/>
<name>M0AFS5_9EURY</name>
<dbReference type="EMBL" id="AOIN01000070">
    <property type="protein sequence ID" value="ELY97246.1"/>
    <property type="molecule type" value="Genomic_DNA"/>
</dbReference>
<organism evidence="1 2">
    <name type="scientific">Natrialba chahannaoensis JCM 10990</name>
    <dbReference type="NCBI Taxonomy" id="1227492"/>
    <lineage>
        <taxon>Archaea</taxon>
        <taxon>Methanobacteriati</taxon>
        <taxon>Methanobacteriota</taxon>
        <taxon>Stenosarchaea group</taxon>
        <taxon>Halobacteria</taxon>
        <taxon>Halobacteriales</taxon>
        <taxon>Natrialbaceae</taxon>
        <taxon>Natrialba</taxon>
    </lineage>
</organism>
<dbReference type="Proteomes" id="UP000011693">
    <property type="component" value="Unassembled WGS sequence"/>
</dbReference>